<evidence type="ECO:0008006" key="3">
    <source>
        <dbReference type="Google" id="ProtNLM"/>
    </source>
</evidence>
<evidence type="ECO:0000313" key="2">
    <source>
        <dbReference type="Proteomes" id="UP000265926"/>
    </source>
</evidence>
<dbReference type="Proteomes" id="UP000265926">
    <property type="component" value="Unassembled WGS sequence"/>
</dbReference>
<dbReference type="Gene3D" id="2.40.160.60">
    <property type="entry name" value="Outer membrane protein transport protein (OMPP1/FadL/TodX)"/>
    <property type="match status" value="1"/>
</dbReference>
<dbReference type="AlphaFoldDB" id="A0A399T4P9"/>
<sequence>MIAGLIMVPAMLFAQFNNNTSSPYSRYGLGDLQSYSFGRTAAMGGATLGSRYALQVNNANPASYTATDSLNFLFEFGLKGDFSRYTSEISKMNTSDINFNYFSMSFRINRWMATSLGITPYSNVGYQIEVNEDIENTGAARSIYYGTGTISDAYWGLAIQPFKNLSVGMNLNYRFGKISRNSELTFAYSDMYLLQRYSQLRVTGFGLELGAQFILPMKENKQLVLAGVFESKPTYTTFDSDIVLKNIVYAQKGDQDTLFSKDEEKGKIVFPTTIGLGVSFSKKNVYEINADYYHQGWADATIMGEKSAFLSDLNKFALGAEWIPDKFSIRNAWKRVAYRAGIKYEQTYHSLNNHQINDFGISFGLGLPIYRSNSTINISAEFGKRGTTKYNLVRENYAKFNLSANLHDLWFMSRKID</sequence>
<gene>
    <name evidence="1" type="ORF">D1614_03890</name>
</gene>
<proteinExistence type="predicted"/>
<keyword evidence="2" id="KW-1185">Reference proteome</keyword>
<organism evidence="1 2">
    <name type="scientific">Maribellus luteus</name>
    <dbReference type="NCBI Taxonomy" id="2305463"/>
    <lineage>
        <taxon>Bacteria</taxon>
        <taxon>Pseudomonadati</taxon>
        <taxon>Bacteroidota</taxon>
        <taxon>Bacteroidia</taxon>
        <taxon>Marinilabiliales</taxon>
        <taxon>Prolixibacteraceae</taxon>
        <taxon>Maribellus</taxon>
    </lineage>
</organism>
<dbReference type="EMBL" id="QWGR01000002">
    <property type="protein sequence ID" value="RIJ49894.1"/>
    <property type="molecule type" value="Genomic_DNA"/>
</dbReference>
<evidence type="ECO:0000313" key="1">
    <source>
        <dbReference type="EMBL" id="RIJ49894.1"/>
    </source>
</evidence>
<comment type="caution">
    <text evidence="1">The sequence shown here is derived from an EMBL/GenBank/DDBJ whole genome shotgun (WGS) entry which is preliminary data.</text>
</comment>
<name>A0A399T4P9_9BACT</name>
<protein>
    <recommendedName>
        <fullName evidence="3">Aromatic hydrocarbon degradation protein</fullName>
    </recommendedName>
</protein>
<reference evidence="1 2" key="1">
    <citation type="submission" date="2018-08" db="EMBL/GenBank/DDBJ databases">
        <title>Pallidiluteibacterium maritimus gen. nov., sp. nov., isolated from coastal sediment.</title>
        <authorList>
            <person name="Zhou L.Y."/>
        </authorList>
    </citation>
    <scope>NUCLEOTIDE SEQUENCE [LARGE SCALE GENOMIC DNA]</scope>
    <source>
        <strain evidence="1 2">XSD2</strain>
    </source>
</reference>
<dbReference type="SUPFAM" id="SSF56935">
    <property type="entry name" value="Porins"/>
    <property type="match status" value="1"/>
</dbReference>
<accession>A0A399T4P9</accession>